<dbReference type="InterPro" id="IPR024562">
    <property type="entry name" value="YqhG"/>
</dbReference>
<protein>
    <submittedName>
        <fullName evidence="1">Uncharacterized protein</fullName>
    </submittedName>
</protein>
<dbReference type="Pfam" id="PF11079">
    <property type="entry name" value="YqhG"/>
    <property type="match status" value="1"/>
</dbReference>
<accession>A0A3G3JY22</accession>
<keyword evidence="2" id="KW-1185">Reference proteome</keyword>
<organism evidence="1 2">
    <name type="scientific">Cohnella candidum</name>
    <dbReference type="NCBI Taxonomy" id="2674991"/>
    <lineage>
        <taxon>Bacteria</taxon>
        <taxon>Bacillati</taxon>
        <taxon>Bacillota</taxon>
        <taxon>Bacilli</taxon>
        <taxon>Bacillales</taxon>
        <taxon>Paenibacillaceae</taxon>
        <taxon>Cohnella</taxon>
    </lineage>
</organism>
<dbReference type="AlphaFoldDB" id="A0A3G3JY22"/>
<evidence type="ECO:0000313" key="1">
    <source>
        <dbReference type="EMBL" id="AYQ73083.1"/>
    </source>
</evidence>
<evidence type="ECO:0000313" key="2">
    <source>
        <dbReference type="Proteomes" id="UP000269097"/>
    </source>
</evidence>
<dbReference type="KEGG" id="coh:EAV92_11200"/>
<proteinExistence type="predicted"/>
<sequence length="294" mass="33382">MNPKKVQKFVLSYIEATGCHVIEKSPSHVTVKLSPEADRALTGRPFYWSFIDNTGTVPETMTYSWMFGKSPPPAAGVPSTVLSSLMTTDGGRVMREEVYFGSRRLTQLFDAVRQAGRCVTLFEEPPRGVRDPLGSAPYTAWLGVNFKAGFACDMKREELYGWGISLATGVIDERFFDRLKDTRLTPKLPANVHLLKNGLSLRKAMTQLENALERKLKAADFSWAVEAENRRQEERNRINLYYGPQLDRALEDPEQTAALQTRLKQREEEIDWQYRPRVEVSVVNCGIFHLPGIH</sequence>
<dbReference type="RefSeq" id="WP_123041165.1">
    <property type="nucleotide sequence ID" value="NZ_CP033433.1"/>
</dbReference>
<dbReference type="EMBL" id="CP033433">
    <property type="protein sequence ID" value="AYQ73083.1"/>
    <property type="molecule type" value="Genomic_DNA"/>
</dbReference>
<dbReference type="Proteomes" id="UP000269097">
    <property type="component" value="Chromosome"/>
</dbReference>
<name>A0A3G3JY22_9BACL</name>
<reference evidence="1 2" key="1">
    <citation type="submission" date="2018-10" db="EMBL/GenBank/DDBJ databases">
        <title>Genome Sequence of Cohnella sp.</title>
        <authorList>
            <person name="Srinivasan S."/>
            <person name="Kim M.K."/>
        </authorList>
    </citation>
    <scope>NUCLEOTIDE SEQUENCE [LARGE SCALE GENOMIC DNA]</scope>
    <source>
        <strain evidence="1 2">18JY8-7</strain>
    </source>
</reference>
<gene>
    <name evidence="1" type="ORF">EAV92_11200</name>
</gene>